<dbReference type="InterPro" id="IPR000222">
    <property type="entry name" value="PP2C_BS"/>
</dbReference>
<dbReference type="GeneID" id="111309570"/>
<dbReference type="Gene3D" id="3.60.40.10">
    <property type="entry name" value="PPM-type phosphatase domain"/>
    <property type="match status" value="1"/>
</dbReference>
<evidence type="ECO:0000313" key="12">
    <source>
        <dbReference type="RefSeq" id="XP_022764327.1"/>
    </source>
</evidence>
<evidence type="ECO:0000256" key="8">
    <source>
        <dbReference type="ARBA" id="ARBA00023211"/>
    </source>
</evidence>
<accession>A0A6P6AHH6</accession>
<keyword evidence="4" id="KW-0479">Metal-binding</keyword>
<dbReference type="GO" id="GO:0004722">
    <property type="term" value="F:protein serine/threonine phosphatase activity"/>
    <property type="evidence" value="ECO:0007669"/>
    <property type="project" value="UniProtKB-EC"/>
</dbReference>
<dbReference type="RefSeq" id="XP_022764327.1">
    <property type="nucleotide sequence ID" value="XM_022908592.1"/>
</dbReference>
<evidence type="ECO:0000256" key="3">
    <source>
        <dbReference type="ARBA" id="ARBA00013081"/>
    </source>
</evidence>
<evidence type="ECO:0000313" key="11">
    <source>
        <dbReference type="Proteomes" id="UP000515121"/>
    </source>
</evidence>
<dbReference type="InterPro" id="IPR036457">
    <property type="entry name" value="PPM-type-like_dom_sf"/>
</dbReference>
<keyword evidence="7 9" id="KW-0904">Protein phosphatase</keyword>
<dbReference type="PROSITE" id="PS01032">
    <property type="entry name" value="PPM_1"/>
    <property type="match status" value="1"/>
</dbReference>
<keyword evidence="8" id="KW-0464">Manganese</keyword>
<dbReference type="SUPFAM" id="SSF81606">
    <property type="entry name" value="PP2C-like"/>
    <property type="match status" value="1"/>
</dbReference>
<dbReference type="SMART" id="SM00332">
    <property type="entry name" value="PP2Cc"/>
    <property type="match status" value="1"/>
</dbReference>
<evidence type="ECO:0000256" key="7">
    <source>
        <dbReference type="ARBA" id="ARBA00022912"/>
    </source>
</evidence>
<dbReference type="EC" id="3.1.3.16" evidence="3"/>
<proteinExistence type="inferred from homology"/>
<evidence type="ECO:0000256" key="6">
    <source>
        <dbReference type="ARBA" id="ARBA00022842"/>
    </source>
</evidence>
<evidence type="ECO:0000256" key="2">
    <source>
        <dbReference type="ARBA" id="ARBA00001946"/>
    </source>
</evidence>
<dbReference type="AlphaFoldDB" id="A0A6P6AHH6"/>
<dbReference type="PROSITE" id="PS51746">
    <property type="entry name" value="PPM_2"/>
    <property type="match status" value="1"/>
</dbReference>
<keyword evidence="11" id="KW-1185">Reference proteome</keyword>
<dbReference type="Proteomes" id="UP000515121">
    <property type="component" value="Unplaced"/>
</dbReference>
<dbReference type="OrthoDB" id="416093at2759"/>
<keyword evidence="5 9" id="KW-0378">Hydrolase</keyword>
<feature type="domain" description="PPM-type phosphatase" evidence="10">
    <location>
        <begin position="66"/>
        <end position="379"/>
    </location>
</feature>
<gene>
    <name evidence="12" type="primary">LOC111309570</name>
</gene>
<reference evidence="12" key="1">
    <citation type="submission" date="2025-08" db="UniProtKB">
        <authorList>
            <consortium name="RefSeq"/>
        </authorList>
    </citation>
    <scope>IDENTIFICATION</scope>
    <source>
        <tissue evidence="12">Fruit stalk</tissue>
    </source>
</reference>
<dbReference type="Pfam" id="PF00481">
    <property type="entry name" value="PP2C"/>
    <property type="match status" value="1"/>
</dbReference>
<sequence length="386" mass="43252">MEVVVKKPIVILLVFIVWAIGLSKSQSSLSYKMIYSLGGAPSILDSQDYFNNCSFSSPSLTNNTINCHYAILQGRRNYQEDRLFCDLNIRFPFVGKEVSIGMAAVFDGHGGAEASEMASKLVLDYFLVRSCYIQFEIREMLGVVPDESMHMGILKEALVRTIRDIDITFTKLPRKVLFQDVQRFIVVVADNQILVANVGDSKVVLCSEKFYSLGGTWLENNEKVSLKNKKNTGLKFLSGKELTRDHHPDREDERRRIEAAGGYVVSGVSSVPRVNGRLAVSRAIGDLYYKNFGVIAVPEMTDWQPLTRNDSYLVISSDRIFEKLNAQDVCQLLPNPHILDSDEGLRLFDSCQSPLPECISRTVYEEGSMDNLSVIVVPLREAGLIS</sequence>
<evidence type="ECO:0000256" key="4">
    <source>
        <dbReference type="ARBA" id="ARBA00022723"/>
    </source>
</evidence>
<keyword evidence="6" id="KW-0460">Magnesium</keyword>
<evidence type="ECO:0000259" key="10">
    <source>
        <dbReference type="PROSITE" id="PS51746"/>
    </source>
</evidence>
<evidence type="ECO:0000256" key="1">
    <source>
        <dbReference type="ARBA" id="ARBA00001936"/>
    </source>
</evidence>
<comment type="cofactor">
    <cofactor evidence="1">
        <name>Mn(2+)</name>
        <dbReference type="ChEBI" id="CHEBI:29035"/>
    </cofactor>
</comment>
<dbReference type="PANTHER" id="PTHR47992">
    <property type="entry name" value="PROTEIN PHOSPHATASE"/>
    <property type="match status" value="1"/>
</dbReference>
<dbReference type="KEGG" id="dzi:111309570"/>
<dbReference type="CDD" id="cd00143">
    <property type="entry name" value="PP2Cc"/>
    <property type="match status" value="1"/>
</dbReference>
<name>A0A6P6AHH6_DURZI</name>
<dbReference type="InterPro" id="IPR015655">
    <property type="entry name" value="PP2C"/>
</dbReference>
<dbReference type="InterPro" id="IPR001932">
    <property type="entry name" value="PPM-type_phosphatase-like_dom"/>
</dbReference>
<comment type="similarity">
    <text evidence="9">Belongs to the PP2C family.</text>
</comment>
<dbReference type="GO" id="GO:0046872">
    <property type="term" value="F:metal ion binding"/>
    <property type="evidence" value="ECO:0007669"/>
    <property type="project" value="UniProtKB-KW"/>
</dbReference>
<protein>
    <recommendedName>
        <fullName evidence="3">protein-serine/threonine phosphatase</fullName>
        <ecNumber evidence="3">3.1.3.16</ecNumber>
    </recommendedName>
</protein>
<evidence type="ECO:0000256" key="9">
    <source>
        <dbReference type="RuleBase" id="RU003465"/>
    </source>
</evidence>
<organism evidence="11 12">
    <name type="scientific">Durio zibethinus</name>
    <name type="common">Durian</name>
    <dbReference type="NCBI Taxonomy" id="66656"/>
    <lineage>
        <taxon>Eukaryota</taxon>
        <taxon>Viridiplantae</taxon>
        <taxon>Streptophyta</taxon>
        <taxon>Embryophyta</taxon>
        <taxon>Tracheophyta</taxon>
        <taxon>Spermatophyta</taxon>
        <taxon>Magnoliopsida</taxon>
        <taxon>eudicotyledons</taxon>
        <taxon>Gunneridae</taxon>
        <taxon>Pentapetalae</taxon>
        <taxon>rosids</taxon>
        <taxon>malvids</taxon>
        <taxon>Malvales</taxon>
        <taxon>Malvaceae</taxon>
        <taxon>Helicteroideae</taxon>
        <taxon>Durio</taxon>
    </lineage>
</organism>
<comment type="cofactor">
    <cofactor evidence="2">
        <name>Mg(2+)</name>
        <dbReference type="ChEBI" id="CHEBI:18420"/>
    </cofactor>
</comment>
<evidence type="ECO:0000256" key="5">
    <source>
        <dbReference type="ARBA" id="ARBA00022801"/>
    </source>
</evidence>